<dbReference type="Proteomes" id="UP000517694">
    <property type="component" value="Unassembled WGS sequence"/>
</dbReference>
<evidence type="ECO:0000313" key="3">
    <source>
        <dbReference type="Proteomes" id="UP000517694"/>
    </source>
</evidence>
<dbReference type="Gene3D" id="3.90.960.10">
    <property type="entry name" value="YbaK/aminoacyl-tRNA synthetase-associated domain"/>
    <property type="match status" value="1"/>
</dbReference>
<dbReference type="EMBL" id="JACMHY010000005">
    <property type="protein sequence ID" value="MBC2866190.1"/>
    <property type="molecule type" value="Genomic_DNA"/>
</dbReference>
<name>A0A7X1HZT4_9ACTN</name>
<gene>
    <name evidence="2" type="ORF">H1R13_14695</name>
</gene>
<dbReference type="PANTHER" id="PTHR30411">
    <property type="entry name" value="CYTOPLASMIC PROTEIN"/>
    <property type="match status" value="1"/>
</dbReference>
<dbReference type="RefSeq" id="WP_185947488.1">
    <property type="nucleotide sequence ID" value="NZ_JACMHY010000005.1"/>
</dbReference>
<keyword evidence="3" id="KW-1185">Reference proteome</keyword>
<reference evidence="2 3" key="1">
    <citation type="submission" date="2020-08" db="EMBL/GenBank/DDBJ databases">
        <title>Whole-Genome Sequence of French Clinical Streptomyces mexicanus Strain Q0842.</title>
        <authorList>
            <person name="Boxberger M."/>
            <person name="La Scola B."/>
        </authorList>
    </citation>
    <scope>NUCLEOTIDE SEQUENCE [LARGE SCALE GENOMIC DNA]</scope>
    <source>
        <strain evidence="2 3">Marseille-Q0842</strain>
    </source>
</reference>
<proteinExistence type="predicted"/>
<dbReference type="SUPFAM" id="SSF55826">
    <property type="entry name" value="YbaK/ProRS associated domain"/>
    <property type="match status" value="1"/>
</dbReference>
<feature type="domain" description="YbaK/aminoacyl-tRNA synthetase-associated" evidence="1">
    <location>
        <begin position="16"/>
        <end position="119"/>
    </location>
</feature>
<dbReference type="InterPro" id="IPR007214">
    <property type="entry name" value="YbaK/aa-tRNA-synth-assoc-dom"/>
</dbReference>
<dbReference type="PANTHER" id="PTHR30411:SF9">
    <property type="entry name" value="MULTIFUNCTIONAL SER_THR-TRNA DEACYLASE PROXP-Y"/>
    <property type="match status" value="1"/>
</dbReference>
<evidence type="ECO:0000313" key="2">
    <source>
        <dbReference type="EMBL" id="MBC2866190.1"/>
    </source>
</evidence>
<dbReference type="Pfam" id="PF04073">
    <property type="entry name" value="tRNA_edit"/>
    <property type="match status" value="1"/>
</dbReference>
<organism evidence="2 3">
    <name type="scientific">Streptomyces mexicanus</name>
    <dbReference type="NCBI Taxonomy" id="178566"/>
    <lineage>
        <taxon>Bacteria</taxon>
        <taxon>Bacillati</taxon>
        <taxon>Actinomycetota</taxon>
        <taxon>Actinomycetes</taxon>
        <taxon>Kitasatosporales</taxon>
        <taxon>Streptomycetaceae</taxon>
        <taxon>Streptomyces</taxon>
    </lineage>
</organism>
<dbReference type="AlphaFoldDB" id="A0A7X1HZT4"/>
<dbReference type="GO" id="GO:0004812">
    <property type="term" value="F:aminoacyl-tRNA ligase activity"/>
    <property type="evidence" value="ECO:0007669"/>
    <property type="project" value="UniProtKB-KW"/>
</dbReference>
<comment type="caution">
    <text evidence="2">The sequence shown here is derived from an EMBL/GenBank/DDBJ whole genome shotgun (WGS) entry which is preliminary data.</text>
</comment>
<sequence length="172" mass="17917">MGRSGTVEPPGELRGHLLRQAAKCLVVRVGTGRRSRRYVLAVVPGDRRVDMRRVRELYGGTDAAFAAREVAERLSGCVSGCVVPFTFHPDLDLVVDSGLLRHDDIYCNAARLDLSIALPVPAYVALARPRTAVPTTPAGPDRPLVGAVAVAAGPAPVSGSGTGSGSGEGPRP</sequence>
<evidence type="ECO:0000259" key="1">
    <source>
        <dbReference type="Pfam" id="PF04073"/>
    </source>
</evidence>
<dbReference type="InterPro" id="IPR036754">
    <property type="entry name" value="YbaK/aa-tRNA-synt-asso_dom_sf"/>
</dbReference>
<protein>
    <submittedName>
        <fullName evidence="2">YbaK/prolyl-tRNA synthetase associated domain-containing protein</fullName>
    </submittedName>
</protein>
<keyword evidence="2" id="KW-0030">Aminoacyl-tRNA synthetase</keyword>
<keyword evidence="2" id="KW-0436">Ligase</keyword>
<dbReference type="GO" id="GO:0002161">
    <property type="term" value="F:aminoacyl-tRNA deacylase activity"/>
    <property type="evidence" value="ECO:0007669"/>
    <property type="project" value="InterPro"/>
</dbReference>
<accession>A0A7X1HZT4</accession>